<evidence type="ECO:0000259" key="1">
    <source>
        <dbReference type="Pfam" id="PF04991"/>
    </source>
</evidence>
<protein>
    <recommendedName>
        <fullName evidence="1">LicD/FKTN/FKRP nucleotidyltransferase domain-containing protein</fullName>
    </recommendedName>
</protein>
<proteinExistence type="predicted"/>
<name>A0A4R0XP34_9MOLU</name>
<feature type="domain" description="LicD/FKTN/FKRP nucleotidyltransferase" evidence="1">
    <location>
        <begin position="19"/>
        <end position="221"/>
    </location>
</feature>
<dbReference type="InterPro" id="IPR052942">
    <property type="entry name" value="LPS_cholinephosphotransferase"/>
</dbReference>
<dbReference type="Pfam" id="PF04991">
    <property type="entry name" value="LicD"/>
    <property type="match status" value="1"/>
</dbReference>
<dbReference type="AlphaFoldDB" id="A0A4R0XP34"/>
<dbReference type="GO" id="GO:0009100">
    <property type="term" value="P:glycoprotein metabolic process"/>
    <property type="evidence" value="ECO:0007669"/>
    <property type="project" value="UniProtKB-ARBA"/>
</dbReference>
<dbReference type="RefSeq" id="WP_131613610.1">
    <property type="nucleotide sequence ID" value="NZ_PSZP01000024.1"/>
</dbReference>
<sequence>MTNRKKELIKHLKTFINICEKNDIWYAAASTTLRGAIAIKGMIPSNEKIELMMTIESYGKLKEIAEEYLIDGSMDNSYPSINPKFIPKYSKFNETSVFIDILIIVPTTIQKVKKWSNFSHKNNFLMKKLHSDYTPYNSKEKFLKGLSWPFKNLYKQLTFQAAYNKLYSQKNEGFYLIHRPSCKDFQHWIPHLTLNVEKAEYEGIEINIPAEYKTVLEVKYGKNYNKIIDRKIEAEWINSVSMRKIGKQK</sequence>
<dbReference type="EMBL" id="PSZP01000024">
    <property type="protein sequence ID" value="TCG10725.1"/>
    <property type="molecule type" value="Genomic_DNA"/>
</dbReference>
<dbReference type="OrthoDB" id="401364at2"/>
<evidence type="ECO:0000313" key="3">
    <source>
        <dbReference type="Proteomes" id="UP000291072"/>
    </source>
</evidence>
<organism evidence="2 3">
    <name type="scientific">Mycoplasma todarodis</name>
    <dbReference type="NCBI Taxonomy" id="1937191"/>
    <lineage>
        <taxon>Bacteria</taxon>
        <taxon>Bacillati</taxon>
        <taxon>Mycoplasmatota</taxon>
        <taxon>Mollicutes</taxon>
        <taxon>Mycoplasmataceae</taxon>
        <taxon>Mycoplasma</taxon>
    </lineage>
</organism>
<accession>A0A4R0XP34</accession>
<comment type="caution">
    <text evidence="2">The sequence shown here is derived from an EMBL/GenBank/DDBJ whole genome shotgun (WGS) entry which is preliminary data.</text>
</comment>
<evidence type="ECO:0000313" key="2">
    <source>
        <dbReference type="EMBL" id="TCG10725.1"/>
    </source>
</evidence>
<dbReference type="InterPro" id="IPR007074">
    <property type="entry name" value="LicD/FKTN/FKRP_NTP_transf"/>
</dbReference>
<dbReference type="PANTHER" id="PTHR43404:SF1">
    <property type="entry name" value="MNN4P"/>
    <property type="match status" value="1"/>
</dbReference>
<dbReference type="PANTHER" id="PTHR43404">
    <property type="entry name" value="LIPOPOLYSACCHARIDE CHOLINEPHOSPHOTRANSFERASE LICD"/>
    <property type="match status" value="1"/>
</dbReference>
<gene>
    <name evidence="2" type="ORF">C4B25_03215</name>
</gene>
<keyword evidence="3" id="KW-1185">Reference proteome</keyword>
<dbReference type="Proteomes" id="UP000291072">
    <property type="component" value="Unassembled WGS sequence"/>
</dbReference>
<reference evidence="2 3" key="1">
    <citation type="submission" date="2018-02" db="EMBL/GenBank/DDBJ databases">
        <title>Mycoplasma marinum and Mycoplasma todarodis sp. nov., moderately halophilic and psychrotolerant mycoplasmas isolated from cephalopods.</title>
        <authorList>
            <person name="Viver T."/>
        </authorList>
    </citation>
    <scope>NUCLEOTIDE SEQUENCE [LARGE SCALE GENOMIC DNA]</scope>
    <source>
        <strain evidence="2 3">5H</strain>
    </source>
</reference>